<sequence length="250" mass="26509">MVAEILASSAEGSRGPQRMTACRSRMLSEQLVCVTSCAGSGSSPDRTVPHLDLEAYGGVCAGARLKESTGVAKVIDAAGAGDLDKLMMLSKCGLFMDQGDYDGRCALHLAAAQGRLLVANFLLGQSANPDIRDRWNTTPMVDAMRGGSLYHLYIAKLLDGAGGTLGPLADTDEGQAFMKVGAAVWQSGPMAGVTHVYSEELRRGDDDRVAHMCLLHLVLLQVVGAERFLQETMLQSSGRFSPSLTNFRGG</sequence>
<dbReference type="PROSITE" id="PS50297">
    <property type="entry name" value="ANK_REP_REGION"/>
    <property type="match status" value="1"/>
</dbReference>
<dbReference type="PROSITE" id="PS50088">
    <property type="entry name" value="ANK_REPEAT"/>
    <property type="match status" value="1"/>
</dbReference>
<evidence type="ECO:0000256" key="1">
    <source>
        <dbReference type="PROSITE-ProRule" id="PRU00023"/>
    </source>
</evidence>
<feature type="repeat" description="ANK" evidence="1">
    <location>
        <begin position="102"/>
        <end position="134"/>
    </location>
</feature>
<evidence type="ECO:0000313" key="2">
    <source>
        <dbReference type="EMBL" id="KAK3263772.1"/>
    </source>
</evidence>
<dbReference type="Pfam" id="PF00023">
    <property type="entry name" value="Ank"/>
    <property type="match status" value="1"/>
</dbReference>
<evidence type="ECO:0000313" key="3">
    <source>
        <dbReference type="Proteomes" id="UP001190700"/>
    </source>
</evidence>
<organism evidence="2 3">
    <name type="scientific">Cymbomonas tetramitiformis</name>
    <dbReference type="NCBI Taxonomy" id="36881"/>
    <lineage>
        <taxon>Eukaryota</taxon>
        <taxon>Viridiplantae</taxon>
        <taxon>Chlorophyta</taxon>
        <taxon>Pyramimonadophyceae</taxon>
        <taxon>Pyramimonadales</taxon>
        <taxon>Pyramimonadaceae</taxon>
        <taxon>Cymbomonas</taxon>
    </lineage>
</organism>
<reference evidence="2 3" key="1">
    <citation type="journal article" date="2015" name="Genome Biol. Evol.">
        <title>Comparative Genomics of a Bacterivorous Green Alga Reveals Evolutionary Causalities and Consequences of Phago-Mixotrophic Mode of Nutrition.</title>
        <authorList>
            <person name="Burns J.A."/>
            <person name="Paasch A."/>
            <person name="Narechania A."/>
            <person name="Kim E."/>
        </authorList>
    </citation>
    <scope>NUCLEOTIDE SEQUENCE [LARGE SCALE GENOMIC DNA]</scope>
    <source>
        <strain evidence="2 3">PLY_AMNH</strain>
    </source>
</reference>
<gene>
    <name evidence="2" type="ORF">CYMTET_27447</name>
</gene>
<comment type="caution">
    <text evidence="2">The sequence shown here is derived from an EMBL/GenBank/DDBJ whole genome shotgun (WGS) entry which is preliminary data.</text>
</comment>
<dbReference type="EMBL" id="LGRX02015060">
    <property type="protein sequence ID" value="KAK3263772.1"/>
    <property type="molecule type" value="Genomic_DNA"/>
</dbReference>
<protein>
    <recommendedName>
        <fullName evidence="4">Glutaminase</fullName>
    </recommendedName>
</protein>
<dbReference type="SUPFAM" id="SSF48403">
    <property type="entry name" value="Ankyrin repeat"/>
    <property type="match status" value="1"/>
</dbReference>
<dbReference type="InterPro" id="IPR002110">
    <property type="entry name" value="Ankyrin_rpt"/>
</dbReference>
<dbReference type="Proteomes" id="UP001190700">
    <property type="component" value="Unassembled WGS sequence"/>
</dbReference>
<proteinExistence type="predicted"/>
<dbReference type="AlphaFoldDB" id="A0AAE0FQ86"/>
<evidence type="ECO:0008006" key="4">
    <source>
        <dbReference type="Google" id="ProtNLM"/>
    </source>
</evidence>
<dbReference type="InterPro" id="IPR036770">
    <property type="entry name" value="Ankyrin_rpt-contain_sf"/>
</dbReference>
<accession>A0AAE0FQ86</accession>
<keyword evidence="1" id="KW-0040">ANK repeat</keyword>
<name>A0AAE0FQ86_9CHLO</name>
<keyword evidence="3" id="KW-1185">Reference proteome</keyword>
<dbReference type="Gene3D" id="1.25.40.20">
    <property type="entry name" value="Ankyrin repeat-containing domain"/>
    <property type="match status" value="1"/>
</dbReference>